<dbReference type="Pfam" id="PF17820">
    <property type="entry name" value="PDZ_6"/>
    <property type="match status" value="1"/>
</dbReference>
<dbReference type="PANTHER" id="PTHR42837:SF2">
    <property type="entry name" value="MEMBRANE METALLOPROTEASE ARASP2, CHLOROPLASTIC-RELATED"/>
    <property type="match status" value="1"/>
</dbReference>
<keyword evidence="4 13" id="KW-0645">Protease</keyword>
<dbReference type="CDD" id="cd23081">
    <property type="entry name" value="cpPDZ_EcRseP-like"/>
    <property type="match status" value="1"/>
</dbReference>
<dbReference type="GO" id="GO:0046872">
    <property type="term" value="F:metal ion binding"/>
    <property type="evidence" value="ECO:0007669"/>
    <property type="project" value="UniProtKB-KW"/>
</dbReference>
<keyword evidence="9 11" id="KW-0482">Metalloprotease</keyword>
<accession>A0A1G8DAB3</accession>
<feature type="transmembrane region" description="Helical" evidence="11">
    <location>
        <begin position="6"/>
        <end position="29"/>
    </location>
</feature>
<evidence type="ECO:0000256" key="6">
    <source>
        <dbReference type="ARBA" id="ARBA00022801"/>
    </source>
</evidence>
<feature type="domain" description="PDZ" evidence="12">
    <location>
        <begin position="208"/>
        <end position="272"/>
    </location>
</feature>
<proteinExistence type="inferred from homology"/>
<comment type="similarity">
    <text evidence="3 11">Belongs to the peptidase M50B family.</text>
</comment>
<dbReference type="InterPro" id="IPR004387">
    <property type="entry name" value="Pept_M50_Zn"/>
</dbReference>
<dbReference type="InterPro" id="IPR041489">
    <property type="entry name" value="PDZ_6"/>
</dbReference>
<dbReference type="CDD" id="cd06163">
    <property type="entry name" value="S2P-M50_PDZ_RseP-like"/>
    <property type="match status" value="2"/>
</dbReference>
<evidence type="ECO:0000259" key="12">
    <source>
        <dbReference type="PROSITE" id="PS50106"/>
    </source>
</evidence>
<dbReference type="PROSITE" id="PS50106">
    <property type="entry name" value="PDZ"/>
    <property type="match status" value="1"/>
</dbReference>
<keyword evidence="10 11" id="KW-0472">Membrane</keyword>
<dbReference type="InterPro" id="IPR001478">
    <property type="entry name" value="PDZ"/>
</dbReference>
<feature type="transmembrane region" description="Helical" evidence="11">
    <location>
        <begin position="99"/>
        <end position="119"/>
    </location>
</feature>
<evidence type="ECO:0000256" key="8">
    <source>
        <dbReference type="ARBA" id="ARBA00022989"/>
    </source>
</evidence>
<keyword evidence="14" id="KW-1185">Reference proteome</keyword>
<dbReference type="STRING" id="83767.SAMN05660652_01873"/>
<name>A0A1G8DAB3_9RHOO</name>
<dbReference type="GO" id="GO:0004222">
    <property type="term" value="F:metalloendopeptidase activity"/>
    <property type="evidence" value="ECO:0007669"/>
    <property type="project" value="InterPro"/>
</dbReference>
<dbReference type="GO" id="GO:0006508">
    <property type="term" value="P:proteolysis"/>
    <property type="evidence" value="ECO:0007669"/>
    <property type="project" value="UniProtKB-KW"/>
</dbReference>
<evidence type="ECO:0000256" key="9">
    <source>
        <dbReference type="ARBA" id="ARBA00023049"/>
    </source>
</evidence>
<dbReference type="InterPro" id="IPR036034">
    <property type="entry name" value="PDZ_sf"/>
</dbReference>
<organism evidence="13 14">
    <name type="scientific">Propionivibrio dicarboxylicus</name>
    <dbReference type="NCBI Taxonomy" id="83767"/>
    <lineage>
        <taxon>Bacteria</taxon>
        <taxon>Pseudomonadati</taxon>
        <taxon>Pseudomonadota</taxon>
        <taxon>Betaproteobacteria</taxon>
        <taxon>Rhodocyclales</taxon>
        <taxon>Rhodocyclaceae</taxon>
        <taxon>Propionivibrio</taxon>
    </lineage>
</organism>
<dbReference type="SMART" id="SM00228">
    <property type="entry name" value="PDZ"/>
    <property type="match status" value="2"/>
</dbReference>
<dbReference type="Proteomes" id="UP000198607">
    <property type="component" value="Unassembled WGS sequence"/>
</dbReference>
<evidence type="ECO:0000256" key="5">
    <source>
        <dbReference type="ARBA" id="ARBA00022692"/>
    </source>
</evidence>
<dbReference type="Gene3D" id="2.30.42.10">
    <property type="match status" value="2"/>
</dbReference>
<evidence type="ECO:0000256" key="11">
    <source>
        <dbReference type="RuleBase" id="RU362031"/>
    </source>
</evidence>
<evidence type="ECO:0000256" key="4">
    <source>
        <dbReference type="ARBA" id="ARBA00022670"/>
    </source>
</evidence>
<comment type="subcellular location">
    <subcellularLocation>
        <location evidence="2">Membrane</location>
        <topology evidence="2">Multi-pass membrane protein</topology>
    </subcellularLocation>
</comment>
<evidence type="ECO:0000256" key="3">
    <source>
        <dbReference type="ARBA" id="ARBA00007931"/>
    </source>
</evidence>
<dbReference type="GO" id="GO:0016020">
    <property type="term" value="C:membrane"/>
    <property type="evidence" value="ECO:0007669"/>
    <property type="project" value="UniProtKB-SubCell"/>
</dbReference>
<dbReference type="SUPFAM" id="SSF50156">
    <property type="entry name" value="PDZ domain-like"/>
    <property type="match status" value="2"/>
</dbReference>
<dbReference type="InterPro" id="IPR008915">
    <property type="entry name" value="Peptidase_M50"/>
</dbReference>
<dbReference type="EMBL" id="FNCY01000006">
    <property type="protein sequence ID" value="SDH54646.1"/>
    <property type="molecule type" value="Genomic_DNA"/>
</dbReference>
<keyword evidence="11" id="KW-0479">Metal-binding</keyword>
<evidence type="ECO:0000256" key="2">
    <source>
        <dbReference type="ARBA" id="ARBA00004141"/>
    </source>
</evidence>
<dbReference type="OrthoDB" id="9782003at2"/>
<dbReference type="NCBIfam" id="TIGR00054">
    <property type="entry name" value="RIP metalloprotease RseP"/>
    <property type="match status" value="1"/>
</dbReference>
<comment type="cofactor">
    <cofactor evidence="1 11">
        <name>Zn(2+)</name>
        <dbReference type="ChEBI" id="CHEBI:29105"/>
    </cofactor>
</comment>
<dbReference type="PANTHER" id="PTHR42837">
    <property type="entry name" value="REGULATOR OF SIGMA-E PROTEASE RSEP"/>
    <property type="match status" value="1"/>
</dbReference>
<dbReference type="EC" id="3.4.24.-" evidence="11"/>
<evidence type="ECO:0000256" key="10">
    <source>
        <dbReference type="ARBA" id="ARBA00023136"/>
    </source>
</evidence>
<evidence type="ECO:0000313" key="14">
    <source>
        <dbReference type="Proteomes" id="UP000198607"/>
    </source>
</evidence>
<evidence type="ECO:0000313" key="13">
    <source>
        <dbReference type="EMBL" id="SDH54646.1"/>
    </source>
</evidence>
<dbReference type="Pfam" id="PF02163">
    <property type="entry name" value="Peptidase_M50"/>
    <property type="match status" value="1"/>
</dbReference>
<reference evidence="13 14" key="1">
    <citation type="submission" date="2016-10" db="EMBL/GenBank/DDBJ databases">
        <authorList>
            <person name="de Groot N.N."/>
        </authorList>
    </citation>
    <scope>NUCLEOTIDE SEQUENCE [LARGE SCALE GENOMIC DNA]</scope>
    <source>
        <strain evidence="13 14">DSM 5885</strain>
    </source>
</reference>
<protein>
    <recommendedName>
        <fullName evidence="11">Zinc metalloprotease</fullName>
        <ecNumber evidence="11">3.4.24.-</ecNumber>
    </recommendedName>
</protein>
<dbReference type="AlphaFoldDB" id="A0A1G8DAB3"/>
<evidence type="ECO:0000256" key="1">
    <source>
        <dbReference type="ARBA" id="ARBA00001947"/>
    </source>
</evidence>
<keyword evidence="5 11" id="KW-0812">Transmembrane</keyword>
<keyword evidence="7 11" id="KW-0862">Zinc</keyword>
<sequence>MNSFLYTTTAFLVVLGVLILFHEFGHYFAARWAGVRVLRFSVGFGRAIVTRKLGRDQTEWSLGIIPLGGYVRMLDEREDDVPADQLSRTFNRQSVWRRMAIVVAGPLANFLLAFLIYWGNFWVGVEELRPILGEPVVATPAAQAGIVNGERVLTINGVPTESWPEMRWQIVTQASAGDSVLLEVINARHEIVHRRLDLGVIRQAGWDGDALERLGLRFYQPKIPPFVGRLSPDGRAALAGLRVDDEIVSVDGLSIAAWQEFVRIVRASPGRVLNVGVMRGGAALLLQIEPALITENGREIGRIGAGVRDPGDMRNELLVTVRYGFFEALHKALDETGDKIGFSLKMMGRMLTGEVSWHNISGPITIADYAGQSAKSGAGQYLKFIALISISLGVLNLMPIPILDGGHLLYYVAEAIRRKPLSERSVEIGQKIGMFLLILLMACSFYNDINRLISG</sequence>
<evidence type="ECO:0000256" key="7">
    <source>
        <dbReference type="ARBA" id="ARBA00022833"/>
    </source>
</evidence>
<gene>
    <name evidence="13" type="ORF">SAMN05660652_01873</name>
</gene>
<keyword evidence="8 11" id="KW-1133">Transmembrane helix</keyword>
<keyword evidence="6 11" id="KW-0378">Hydrolase</keyword>